<dbReference type="GO" id="GO:0008270">
    <property type="term" value="F:zinc ion binding"/>
    <property type="evidence" value="ECO:0007669"/>
    <property type="project" value="UniProtKB-KW"/>
</dbReference>
<keyword evidence="8 9" id="KW-0539">Nucleus</keyword>
<evidence type="ECO:0000256" key="1">
    <source>
        <dbReference type="ARBA" id="ARBA00004123"/>
    </source>
</evidence>
<dbReference type="Gene3D" id="1.10.10.60">
    <property type="entry name" value="Homeodomain-like"/>
    <property type="match status" value="2"/>
</dbReference>
<evidence type="ECO:0000256" key="6">
    <source>
        <dbReference type="ARBA" id="ARBA00023125"/>
    </source>
</evidence>
<keyword evidence="5" id="KW-0862">Zinc</keyword>
<feature type="region of interest" description="Disordered" evidence="11">
    <location>
        <begin position="213"/>
        <end position="260"/>
    </location>
</feature>
<evidence type="ECO:0000256" key="4">
    <source>
        <dbReference type="ARBA" id="ARBA00022771"/>
    </source>
</evidence>
<sequence>MQVAVDPLSSWLNLQNPEILQGLAKLFDKQKQQITVPRTCEDLFTCFGPDNSLSLFVTCWLKYQFPQMDGAISNEFVALILESISHQTNATGKFAELRELQKRHASEICERCTPSRAFLLPSSASIHQNLYHNKDLPNLVLEAFDKMENTMIEIVLGFQSSSQLQPSPAKRPRNALTSDQLDILRSIFFTSSPLSEETITTFCEKVGLKDKSQQVQSNDQLSAPVKNPQPPSCQSVFAPEHSEGEHNNEASLKPTSSTKRFRTPISSAQQALLLQFFQADQNPSRRQMDIISSNVNLPKRVVQVWFQNARSRERRLYLKFSPHQSQSPKSNLFFPPLPTPPWQPREVIDQAPPLNELDGLISAANSASNPLASTPINKLQQIFSQILTQMPPLGMIPPPSSSQVPLHPSTQQTQLNELESPLDLSTVACRSNSHQPPNHLQTLSPQTGSATSANEVRSDNFCRRNRTSISSTQARFMQWFFQHHKTPTICECENIGHAIGLTRRVVQVWFQNQRAKEKKLARASTMCGEVCTLITRNGDSQLILEGNVCKLCNVKITQLSEDDTAAITEHIFSKAHIDKLFSTICQGDSWSTEAADKPQSCSPELSSK</sequence>
<dbReference type="SUPFAM" id="SSF46689">
    <property type="entry name" value="Homeodomain-like"/>
    <property type="match status" value="3"/>
</dbReference>
<dbReference type="PANTHER" id="PTHR45891">
    <property type="entry name" value="ZINC FINGER HOMEOBOX PROTEIN"/>
    <property type="match status" value="1"/>
</dbReference>
<evidence type="ECO:0000313" key="13">
    <source>
        <dbReference type="EMBL" id="VDL42788.1"/>
    </source>
</evidence>
<keyword evidence="4" id="KW-0863">Zinc-finger</keyword>
<feature type="domain" description="Homeobox" evidence="12">
    <location>
        <begin position="256"/>
        <end position="316"/>
    </location>
</feature>
<dbReference type="InterPro" id="IPR009057">
    <property type="entry name" value="Homeodomain-like_sf"/>
</dbReference>
<dbReference type="AlphaFoldDB" id="A0A0R3SGK2"/>
<dbReference type="GO" id="GO:0005634">
    <property type="term" value="C:nucleus"/>
    <property type="evidence" value="ECO:0007669"/>
    <property type="project" value="UniProtKB-SubCell"/>
</dbReference>
<dbReference type="PANTHER" id="PTHR45891:SF3">
    <property type="entry name" value="ZINC FINGER PROTEIN 2"/>
    <property type="match status" value="1"/>
</dbReference>
<reference evidence="17" key="1">
    <citation type="submission" date="2017-02" db="UniProtKB">
        <authorList>
            <consortium name="WormBaseParasite"/>
        </authorList>
    </citation>
    <scope>IDENTIFICATION</scope>
</reference>
<name>A0A0R3SGK2_HYMDI</name>
<evidence type="ECO:0000256" key="8">
    <source>
        <dbReference type="ARBA" id="ARBA00023242"/>
    </source>
</evidence>
<keyword evidence="7 9" id="KW-0371">Homeobox</keyword>
<proteinExistence type="predicted"/>
<protein>
    <submittedName>
        <fullName evidence="17">Homeobox domain-containing protein</fullName>
    </submittedName>
</protein>
<dbReference type="OrthoDB" id="6417226at2759"/>
<keyword evidence="16" id="KW-1185">Reference proteome</keyword>
<keyword evidence="3" id="KW-0677">Repeat</keyword>
<evidence type="ECO:0000256" key="11">
    <source>
        <dbReference type="SAM" id="MobiDB-lite"/>
    </source>
</evidence>
<feature type="DNA-binding region" description="Homeobox" evidence="9">
    <location>
        <begin position="258"/>
        <end position="317"/>
    </location>
</feature>
<gene>
    <name evidence="13" type="ORF">HDID_LOCUS4035</name>
    <name evidence="14" type="ORF">WMSIL1_LOCUS12714</name>
</gene>
<feature type="compositionally biased region" description="Polar residues" evidence="11">
    <location>
        <begin position="249"/>
        <end position="258"/>
    </location>
</feature>
<accession>A0A0R3SGK2</accession>
<evidence type="ECO:0000256" key="7">
    <source>
        <dbReference type="ARBA" id="ARBA00023155"/>
    </source>
</evidence>
<evidence type="ECO:0000259" key="12">
    <source>
        <dbReference type="PROSITE" id="PS50071"/>
    </source>
</evidence>
<dbReference type="SMART" id="SM00389">
    <property type="entry name" value="HOX"/>
    <property type="match status" value="2"/>
</dbReference>
<dbReference type="STRING" id="6216.A0A0R3SGK2"/>
<evidence type="ECO:0000256" key="9">
    <source>
        <dbReference type="PROSITE-ProRule" id="PRU00108"/>
    </source>
</evidence>
<evidence type="ECO:0000313" key="15">
    <source>
        <dbReference type="Proteomes" id="UP000274504"/>
    </source>
</evidence>
<organism evidence="17">
    <name type="scientific">Hymenolepis diminuta</name>
    <name type="common">Rat tapeworm</name>
    <dbReference type="NCBI Taxonomy" id="6216"/>
    <lineage>
        <taxon>Eukaryota</taxon>
        <taxon>Metazoa</taxon>
        <taxon>Spiralia</taxon>
        <taxon>Lophotrochozoa</taxon>
        <taxon>Platyhelminthes</taxon>
        <taxon>Cestoda</taxon>
        <taxon>Eucestoda</taxon>
        <taxon>Cyclophyllidea</taxon>
        <taxon>Hymenolepididae</taxon>
        <taxon>Hymenolepis</taxon>
    </lineage>
</organism>
<evidence type="ECO:0000256" key="10">
    <source>
        <dbReference type="RuleBase" id="RU000682"/>
    </source>
</evidence>
<feature type="DNA-binding region" description="Homeobox" evidence="9">
    <location>
        <begin position="462"/>
        <end position="521"/>
    </location>
</feature>
<reference evidence="14 16" key="3">
    <citation type="submission" date="2019-07" db="EMBL/GenBank/DDBJ databases">
        <authorList>
            <person name="Jastrzebski P J."/>
            <person name="Paukszto L."/>
            <person name="Jastrzebski P J."/>
        </authorList>
    </citation>
    <scope>NUCLEOTIDE SEQUENCE [LARGE SCALE GENOMIC DNA]</scope>
    <source>
        <strain evidence="14 16">WMS-il1</strain>
    </source>
</reference>
<comment type="subcellular location">
    <subcellularLocation>
        <location evidence="1 9 10">Nucleus</location>
    </subcellularLocation>
</comment>
<reference evidence="13 15" key="2">
    <citation type="submission" date="2018-11" db="EMBL/GenBank/DDBJ databases">
        <authorList>
            <consortium name="Pathogen Informatics"/>
        </authorList>
    </citation>
    <scope>NUCLEOTIDE SEQUENCE [LARGE SCALE GENOMIC DNA]</scope>
</reference>
<keyword evidence="6 9" id="KW-0238">DNA-binding</keyword>
<evidence type="ECO:0000256" key="3">
    <source>
        <dbReference type="ARBA" id="ARBA00022737"/>
    </source>
</evidence>
<evidence type="ECO:0000313" key="17">
    <source>
        <dbReference type="WBParaSite" id="HDID_0000403701-mRNA-1"/>
    </source>
</evidence>
<dbReference type="WBParaSite" id="HDID_0000403701-mRNA-1">
    <property type="protein sequence ID" value="HDID_0000403701-mRNA-1"/>
    <property type="gene ID" value="HDID_0000403701"/>
</dbReference>
<evidence type="ECO:0000256" key="2">
    <source>
        <dbReference type="ARBA" id="ARBA00022723"/>
    </source>
</evidence>
<dbReference type="InterPro" id="IPR051968">
    <property type="entry name" value="ZnFinger_Homeobox_TR"/>
</dbReference>
<dbReference type="EMBL" id="CABIJS010000666">
    <property type="protein sequence ID" value="VUZ54667.1"/>
    <property type="molecule type" value="Genomic_DNA"/>
</dbReference>
<dbReference type="GO" id="GO:0000978">
    <property type="term" value="F:RNA polymerase II cis-regulatory region sequence-specific DNA binding"/>
    <property type="evidence" value="ECO:0007669"/>
    <property type="project" value="TreeGrafter"/>
</dbReference>
<feature type="compositionally biased region" description="Polar residues" evidence="11">
    <location>
        <begin position="428"/>
        <end position="455"/>
    </location>
</feature>
<evidence type="ECO:0000313" key="14">
    <source>
        <dbReference type="EMBL" id="VUZ54667.1"/>
    </source>
</evidence>
<dbReference type="PROSITE" id="PS50071">
    <property type="entry name" value="HOMEOBOX_2"/>
    <property type="match status" value="2"/>
</dbReference>
<dbReference type="Proteomes" id="UP000274504">
    <property type="component" value="Unassembled WGS sequence"/>
</dbReference>
<dbReference type="Proteomes" id="UP000321570">
    <property type="component" value="Unassembled WGS sequence"/>
</dbReference>
<evidence type="ECO:0000313" key="16">
    <source>
        <dbReference type="Proteomes" id="UP000321570"/>
    </source>
</evidence>
<feature type="domain" description="Homeobox" evidence="12">
    <location>
        <begin position="460"/>
        <end position="520"/>
    </location>
</feature>
<dbReference type="InterPro" id="IPR017970">
    <property type="entry name" value="Homeobox_CS"/>
</dbReference>
<evidence type="ECO:0000256" key="5">
    <source>
        <dbReference type="ARBA" id="ARBA00022833"/>
    </source>
</evidence>
<dbReference type="InterPro" id="IPR001356">
    <property type="entry name" value="HD"/>
</dbReference>
<dbReference type="CDD" id="cd00086">
    <property type="entry name" value="homeodomain"/>
    <property type="match status" value="2"/>
</dbReference>
<feature type="region of interest" description="Disordered" evidence="11">
    <location>
        <begin position="428"/>
        <end position="457"/>
    </location>
</feature>
<dbReference type="Pfam" id="PF00046">
    <property type="entry name" value="Homeodomain"/>
    <property type="match status" value="2"/>
</dbReference>
<dbReference type="EMBL" id="UYSG01001398">
    <property type="protein sequence ID" value="VDL42788.1"/>
    <property type="molecule type" value="Genomic_DNA"/>
</dbReference>
<keyword evidence="2" id="KW-0479">Metal-binding</keyword>
<dbReference type="PROSITE" id="PS00027">
    <property type="entry name" value="HOMEOBOX_1"/>
    <property type="match status" value="1"/>
</dbReference>
<dbReference type="GO" id="GO:0000981">
    <property type="term" value="F:DNA-binding transcription factor activity, RNA polymerase II-specific"/>
    <property type="evidence" value="ECO:0007669"/>
    <property type="project" value="InterPro"/>
</dbReference>